<proteinExistence type="predicted"/>
<dbReference type="KEGG" id="hyj:FHG12_17830"/>
<evidence type="ECO:0000313" key="3">
    <source>
        <dbReference type="Proteomes" id="UP000305398"/>
    </source>
</evidence>
<evidence type="ECO:0000313" key="2">
    <source>
        <dbReference type="EMBL" id="QDA61842.1"/>
    </source>
</evidence>
<accession>A0A5B8A6B3</accession>
<dbReference type="EMBL" id="CP040896">
    <property type="protein sequence ID" value="QDA61842.1"/>
    <property type="molecule type" value="Genomic_DNA"/>
</dbReference>
<sequence length="505" mass="54827">MTRASLLHILDHVSEISEAEIRELEQLAAAFPYCQTAHVLLAKAAHDRGSMLASQRLRRAATYAADRQLLRQLIERPAPVLEAASSTEHSLTEPYGYQAVEQQVAFQDALVSSETSLQEELVVSEEYPEAIVQEEPTESRQEEYADSVTEALESEASTVVDQPEADTFSAEIPALDLGTENADQEAVLAEPSATPSEHTSPEEAFEQAQEETLASSQAPIAFLEEAAAQDALPNTDTAEPAVATAIEPVTSESSASAGIFPAEEVSAPLLESNKEKETDEEEITNTITSSLPDAYDITKSKTDDVLLPVAPPIRPPVEVGTSRFEFGLGGVTRSSEPAYELPALEETVETTTKTDYDFRSDLDLGYALGLGSRMGSCLQLRDELTQDLPTEDFFPPDAVLVAHGQAHGPIALPPPSTLELINQFLRNKPRLKSAAKLPAPTDEQADLSVRSTASIPEIASESLAKIMVKQGKIAKAIEIYERLMVRQPEKKAYFADQIQQLKPSE</sequence>
<feature type="region of interest" description="Disordered" evidence="1">
    <location>
        <begin position="126"/>
        <end position="165"/>
    </location>
</feature>
<reference evidence="2 3" key="1">
    <citation type="submission" date="2019-06" db="EMBL/GenBank/DDBJ databases">
        <authorList>
            <person name="Srinivasan S."/>
        </authorList>
    </citation>
    <scope>NUCLEOTIDE SEQUENCE [LARGE SCALE GENOMIC DNA]</scope>
    <source>
        <strain evidence="2 3">17J68-5</strain>
    </source>
</reference>
<keyword evidence="3" id="KW-1185">Reference proteome</keyword>
<evidence type="ECO:0000256" key="1">
    <source>
        <dbReference type="SAM" id="MobiDB-lite"/>
    </source>
</evidence>
<gene>
    <name evidence="2" type="ORF">FHG12_17830</name>
</gene>
<dbReference type="AlphaFoldDB" id="A0A5B8A6B3"/>
<feature type="region of interest" description="Disordered" evidence="1">
    <location>
        <begin position="251"/>
        <end position="284"/>
    </location>
</feature>
<name>A0A5B8A6B3_9BACT</name>
<evidence type="ECO:0008006" key="4">
    <source>
        <dbReference type="Google" id="ProtNLM"/>
    </source>
</evidence>
<feature type="region of interest" description="Disordered" evidence="1">
    <location>
        <begin position="187"/>
        <end position="215"/>
    </location>
</feature>
<dbReference type="OrthoDB" id="594666at2"/>
<organism evidence="2 3">
    <name type="scientific">Hymenobacter jejuensis</name>
    <dbReference type="NCBI Taxonomy" id="2502781"/>
    <lineage>
        <taxon>Bacteria</taxon>
        <taxon>Pseudomonadati</taxon>
        <taxon>Bacteroidota</taxon>
        <taxon>Cytophagia</taxon>
        <taxon>Cytophagales</taxon>
        <taxon>Hymenobacteraceae</taxon>
        <taxon>Hymenobacter</taxon>
    </lineage>
</organism>
<dbReference type="Proteomes" id="UP000305398">
    <property type="component" value="Chromosome"/>
</dbReference>
<protein>
    <recommendedName>
        <fullName evidence="4">Tetratricopeptide repeat protein</fullName>
    </recommendedName>
</protein>
<dbReference type="RefSeq" id="WP_139517016.1">
    <property type="nucleotide sequence ID" value="NZ_CP040896.1"/>
</dbReference>